<dbReference type="Proteomes" id="UP001627154">
    <property type="component" value="Unassembled WGS sequence"/>
</dbReference>
<organism evidence="1 2">
    <name type="scientific">Trichogramma kaykai</name>
    <dbReference type="NCBI Taxonomy" id="54128"/>
    <lineage>
        <taxon>Eukaryota</taxon>
        <taxon>Metazoa</taxon>
        <taxon>Ecdysozoa</taxon>
        <taxon>Arthropoda</taxon>
        <taxon>Hexapoda</taxon>
        <taxon>Insecta</taxon>
        <taxon>Pterygota</taxon>
        <taxon>Neoptera</taxon>
        <taxon>Endopterygota</taxon>
        <taxon>Hymenoptera</taxon>
        <taxon>Apocrita</taxon>
        <taxon>Proctotrupomorpha</taxon>
        <taxon>Chalcidoidea</taxon>
        <taxon>Trichogrammatidae</taxon>
        <taxon>Trichogramma</taxon>
    </lineage>
</organism>
<evidence type="ECO:0000313" key="2">
    <source>
        <dbReference type="Proteomes" id="UP001627154"/>
    </source>
</evidence>
<name>A0ABD2XHR7_9HYME</name>
<comment type="caution">
    <text evidence="1">The sequence shown here is derived from an EMBL/GenBank/DDBJ whole genome shotgun (WGS) entry which is preliminary data.</text>
</comment>
<gene>
    <name evidence="1" type="ORF">TKK_003191</name>
</gene>
<reference evidence="1 2" key="1">
    <citation type="journal article" date="2024" name="bioRxiv">
        <title>A reference genome for Trichogramma kaykai: A tiny desert-dwelling parasitoid wasp with competing sex-ratio distorters.</title>
        <authorList>
            <person name="Culotta J."/>
            <person name="Lindsey A.R."/>
        </authorList>
    </citation>
    <scope>NUCLEOTIDE SEQUENCE [LARGE SCALE GENOMIC DNA]</scope>
    <source>
        <strain evidence="1 2">KSX58</strain>
    </source>
</reference>
<evidence type="ECO:0000313" key="1">
    <source>
        <dbReference type="EMBL" id="KAL3404216.1"/>
    </source>
</evidence>
<proteinExistence type="predicted"/>
<dbReference type="AlphaFoldDB" id="A0ABD2XHR7"/>
<dbReference type="EMBL" id="JBJJXI010000026">
    <property type="protein sequence ID" value="KAL3404216.1"/>
    <property type="molecule type" value="Genomic_DNA"/>
</dbReference>
<protein>
    <submittedName>
        <fullName evidence="1">Uncharacterized protein</fullName>
    </submittedName>
</protein>
<sequence length="313" mass="35521">MELVFNSLKRRVRRSKKKEETNKVSGISGTLLNAQAIEKERNEERECVSAPKNTNRENLENKTFREDDVMPMVHYKWGCSKRSEQNDINLETTQLGKLCYNYVNALINMLRRSVICQCGRDRVIARDGHERTISANIRHVVEVVGLHRRYTYIYTACTSISDASLSVKFKRRGIIVRPLLAACSQSRSSHFVRLSHCSFYIDPEDRDESRADSGLLSVKATLYHTPPRAHTLALRSIYCCAFLVDPTLHYSRVCVSRISLPHRASLLSTHTSPLQNAPNVNPSVATIADSYVQSFATFGISAMISVHMMVNLR</sequence>
<accession>A0ABD2XHR7</accession>
<keyword evidence="2" id="KW-1185">Reference proteome</keyword>